<feature type="compositionally biased region" description="Basic and acidic residues" evidence="6">
    <location>
        <begin position="137"/>
        <end position="156"/>
    </location>
</feature>
<feature type="chain" id="PRO_5020414102" evidence="7">
    <location>
        <begin position="22"/>
        <end position="165"/>
    </location>
</feature>
<reference evidence="8" key="2">
    <citation type="submission" date="2019-05" db="EMBL/GenBank/DDBJ databases">
        <title>Unravelling the molecular evolution of spider venoms.</title>
        <authorList>
            <person name="Pineda S."/>
        </authorList>
    </citation>
    <scope>NUCLEOTIDE SEQUENCE</scope>
</reference>
<dbReference type="GO" id="GO:0016020">
    <property type="term" value="C:membrane"/>
    <property type="evidence" value="ECO:0007669"/>
    <property type="project" value="UniProtKB-SubCell"/>
</dbReference>
<dbReference type="PANTHER" id="PTHR16932:SF18">
    <property type="entry name" value="INTERFERON, ALPHA-INDUCIBLE PROTEIN 27-LIKE 2"/>
    <property type="match status" value="1"/>
</dbReference>
<evidence type="ECO:0000256" key="1">
    <source>
        <dbReference type="ARBA" id="ARBA00004141"/>
    </source>
</evidence>
<comment type="similarity">
    <text evidence="2">Belongs to the IFI6/IFI27 family.</text>
</comment>
<evidence type="ECO:0000313" key="8">
    <source>
        <dbReference type="EMBL" id="SNX36687.1"/>
    </source>
</evidence>
<dbReference type="InterPro" id="IPR038213">
    <property type="entry name" value="IFI6/IFI27-like_sf"/>
</dbReference>
<keyword evidence="5" id="KW-0472">Membrane</keyword>
<dbReference type="Gene3D" id="6.10.110.10">
    <property type="match status" value="1"/>
</dbReference>
<sequence>MSSTKTAVFFICLFLVQDILCSCSQNPNTCKDKKDEDESNDALEYLKFGLKTAAVAGAAIVGAPVLLGAAGFGAGGIAAGSLAAAYQSAMIGGSTVSGSVFACLQSVGAAGLGGLAKAGIVTASGAAVKVYEKLKGSPEKEKPCGSEEKSQEEKSLSTKLMGFFW</sequence>
<evidence type="ECO:0000256" key="4">
    <source>
        <dbReference type="ARBA" id="ARBA00022989"/>
    </source>
</evidence>
<keyword evidence="3" id="KW-0812">Transmembrane</keyword>
<dbReference type="InterPro" id="IPR009311">
    <property type="entry name" value="IFI6/IFI27-like"/>
</dbReference>
<organism evidence="8">
    <name type="scientific">Deinopis subrufa</name>
    <name type="common">Rufous net-casting spider</name>
    <dbReference type="NCBI Taxonomy" id="1905329"/>
    <lineage>
        <taxon>Eukaryota</taxon>
        <taxon>Metazoa</taxon>
        <taxon>Ecdysozoa</taxon>
        <taxon>Arthropoda</taxon>
        <taxon>Chelicerata</taxon>
        <taxon>Arachnida</taxon>
        <taxon>Araneae</taxon>
        <taxon>Araneomorphae</taxon>
        <taxon>Entelegynae</taxon>
        <taxon>Deinopoidea</taxon>
        <taxon>Deinopidae</taxon>
        <taxon>Deinopis</taxon>
    </lineage>
</organism>
<protein>
    <submittedName>
        <fullName evidence="8">U20-Deinotoxin-Dsu1a_1</fullName>
    </submittedName>
</protein>
<evidence type="ECO:0000256" key="6">
    <source>
        <dbReference type="SAM" id="MobiDB-lite"/>
    </source>
</evidence>
<keyword evidence="7" id="KW-0732">Signal</keyword>
<evidence type="ECO:0000256" key="3">
    <source>
        <dbReference type="ARBA" id="ARBA00022692"/>
    </source>
</evidence>
<evidence type="ECO:0000256" key="2">
    <source>
        <dbReference type="ARBA" id="ARBA00007262"/>
    </source>
</evidence>
<dbReference type="PANTHER" id="PTHR16932">
    <property type="entry name" value="INTERFERON ALPHA-INDUCIBLE PROTEIN 27"/>
    <property type="match status" value="1"/>
</dbReference>
<feature type="signal peptide" evidence="7">
    <location>
        <begin position="1"/>
        <end position="21"/>
    </location>
</feature>
<evidence type="ECO:0000256" key="7">
    <source>
        <dbReference type="SAM" id="SignalP"/>
    </source>
</evidence>
<name>A0A4V2H9K5_DEISU</name>
<reference evidence="8" key="1">
    <citation type="submission" date="2017-05" db="EMBL/GenBank/DDBJ databases">
        <authorList>
            <person name="QRISCLOUD D."/>
        </authorList>
    </citation>
    <scope>NUCLEOTIDE SEQUENCE</scope>
</reference>
<feature type="region of interest" description="Disordered" evidence="6">
    <location>
        <begin position="137"/>
        <end position="161"/>
    </location>
</feature>
<dbReference type="Pfam" id="PF06140">
    <property type="entry name" value="Ifi-6-16"/>
    <property type="match status" value="1"/>
</dbReference>
<proteinExistence type="inferred from homology"/>
<comment type="subcellular location">
    <subcellularLocation>
        <location evidence="1">Membrane</location>
        <topology evidence="1">Multi-pass membrane protein</topology>
    </subcellularLocation>
</comment>
<keyword evidence="4" id="KW-1133">Transmembrane helix</keyword>
<dbReference type="EMBL" id="HAHH01000492">
    <property type="protein sequence ID" value="SNX36687.1"/>
    <property type="molecule type" value="Transcribed_RNA"/>
</dbReference>
<evidence type="ECO:0000256" key="5">
    <source>
        <dbReference type="ARBA" id="ARBA00023136"/>
    </source>
</evidence>
<accession>A0A4V2H9K5</accession>
<dbReference type="AlphaFoldDB" id="A0A4V2H9K5"/>